<keyword evidence="2" id="KW-0969">Cilium</keyword>
<comment type="caution">
    <text evidence="2">The sequence shown here is derived from an EMBL/GenBank/DDBJ whole genome shotgun (WGS) entry which is preliminary data.</text>
</comment>
<dbReference type="OrthoDB" id="7421075at2"/>
<sequence length="302" mass="31871">MISESFPNTAQAARAARHCDELLSRAATPIDLEAEFTRFVRQIADQAQPLLAELCDNRGLTVTMGSVACAPAADWLAQLGAGGLHGFYSLGQDKRGALVSTSVGELVAQFERILGGTGEVDEDCHTLPSSAACFARQFEAKIASLLQRASDRREFAISSTGEHAHEIMPFAGNDKVWTVVLTATPKGAASSFSIRFALCQATLKDLVGARAVSPATGRSIGARGLDGSAIGHVELPLRAVLVDVPMAISRIAQLTEGSMIPVAIQRNVPVLIGNTTIAHGSVGELDDRVAMELTQTNFTGNF</sequence>
<dbReference type="RefSeq" id="WP_160661004.1">
    <property type="nucleotide sequence ID" value="NZ_BAABDV010000001.1"/>
</dbReference>
<dbReference type="InterPro" id="IPR001543">
    <property type="entry name" value="FliN-like_C"/>
</dbReference>
<evidence type="ECO:0000259" key="1">
    <source>
        <dbReference type="Pfam" id="PF01052"/>
    </source>
</evidence>
<keyword evidence="3" id="KW-1185">Reference proteome</keyword>
<organism evidence="2 3">
    <name type="scientific">Qipengyuania pelagi</name>
    <dbReference type="NCBI Taxonomy" id="994320"/>
    <lineage>
        <taxon>Bacteria</taxon>
        <taxon>Pseudomonadati</taxon>
        <taxon>Pseudomonadota</taxon>
        <taxon>Alphaproteobacteria</taxon>
        <taxon>Sphingomonadales</taxon>
        <taxon>Erythrobacteraceae</taxon>
        <taxon>Qipengyuania</taxon>
    </lineage>
</organism>
<keyword evidence="2" id="KW-0966">Cell projection</keyword>
<evidence type="ECO:0000313" key="3">
    <source>
        <dbReference type="Proteomes" id="UP000430272"/>
    </source>
</evidence>
<evidence type="ECO:0000313" key="2">
    <source>
        <dbReference type="EMBL" id="MXO54243.1"/>
    </source>
</evidence>
<dbReference type="Proteomes" id="UP000430272">
    <property type="component" value="Unassembled WGS sequence"/>
</dbReference>
<feature type="domain" description="Flagellar motor switch protein FliN-like C-terminal" evidence="1">
    <location>
        <begin position="229"/>
        <end position="295"/>
    </location>
</feature>
<protein>
    <submittedName>
        <fullName evidence="2">Flagellar motor switch protein FliM</fullName>
    </submittedName>
</protein>
<dbReference type="InterPro" id="IPR036429">
    <property type="entry name" value="SpoA-like_sf"/>
</dbReference>
<gene>
    <name evidence="2" type="ORF">GRI47_09515</name>
</gene>
<dbReference type="Pfam" id="PF01052">
    <property type="entry name" value="FliMN_C"/>
    <property type="match status" value="1"/>
</dbReference>
<dbReference type="SUPFAM" id="SSF101801">
    <property type="entry name" value="Surface presentation of antigens (SPOA)"/>
    <property type="match status" value="1"/>
</dbReference>
<dbReference type="EMBL" id="WTYD01000001">
    <property type="protein sequence ID" value="MXO54243.1"/>
    <property type="molecule type" value="Genomic_DNA"/>
</dbReference>
<accession>A0A844YAH0</accession>
<proteinExistence type="predicted"/>
<name>A0A844YAH0_9SPHN</name>
<keyword evidence="2" id="KW-0282">Flagellum</keyword>
<reference evidence="2 3" key="1">
    <citation type="submission" date="2019-12" db="EMBL/GenBank/DDBJ databases">
        <title>Genomic-based taxomic classification of the family Erythrobacteraceae.</title>
        <authorList>
            <person name="Xu L."/>
        </authorList>
    </citation>
    <scope>NUCLEOTIDE SEQUENCE [LARGE SCALE GENOMIC DNA]</scope>
    <source>
        <strain evidence="2 3">JCM 17468</strain>
    </source>
</reference>
<dbReference type="AlphaFoldDB" id="A0A844YAH0"/>
<dbReference type="Gene3D" id="2.30.330.10">
    <property type="entry name" value="SpoA-like"/>
    <property type="match status" value="1"/>
</dbReference>